<feature type="compositionally biased region" description="Low complexity" evidence="1">
    <location>
        <begin position="207"/>
        <end position="219"/>
    </location>
</feature>
<gene>
    <name evidence="2" type="ORF">Adt_01063</name>
</gene>
<dbReference type="AlphaFoldDB" id="A0ABD1VRX2"/>
<feature type="region of interest" description="Disordered" evidence="1">
    <location>
        <begin position="207"/>
        <end position="303"/>
    </location>
</feature>
<proteinExistence type="predicted"/>
<feature type="compositionally biased region" description="Polar residues" evidence="1">
    <location>
        <begin position="229"/>
        <end position="246"/>
    </location>
</feature>
<protein>
    <submittedName>
        <fullName evidence="2">PMD domain-containing protein</fullName>
    </submittedName>
</protein>
<name>A0ABD1VRX2_9LAMI</name>
<evidence type="ECO:0000256" key="1">
    <source>
        <dbReference type="SAM" id="MobiDB-lite"/>
    </source>
</evidence>
<evidence type="ECO:0000313" key="3">
    <source>
        <dbReference type="Proteomes" id="UP001604336"/>
    </source>
</evidence>
<organism evidence="2 3">
    <name type="scientific">Abeliophyllum distichum</name>
    <dbReference type="NCBI Taxonomy" id="126358"/>
    <lineage>
        <taxon>Eukaryota</taxon>
        <taxon>Viridiplantae</taxon>
        <taxon>Streptophyta</taxon>
        <taxon>Embryophyta</taxon>
        <taxon>Tracheophyta</taxon>
        <taxon>Spermatophyta</taxon>
        <taxon>Magnoliopsida</taxon>
        <taxon>eudicotyledons</taxon>
        <taxon>Gunneridae</taxon>
        <taxon>Pentapetalae</taxon>
        <taxon>asterids</taxon>
        <taxon>lamiids</taxon>
        <taxon>Lamiales</taxon>
        <taxon>Oleaceae</taxon>
        <taxon>Forsythieae</taxon>
        <taxon>Abeliophyllum</taxon>
    </lineage>
</organism>
<dbReference type="Proteomes" id="UP001604336">
    <property type="component" value="Unassembled WGS sequence"/>
</dbReference>
<dbReference type="EMBL" id="JBFOLK010000001">
    <property type="protein sequence ID" value="KAL2540085.1"/>
    <property type="molecule type" value="Genomic_DNA"/>
</dbReference>
<sequence length="491" mass="54100">MPHRSVNCYGLVINQLAPVDMSSRDVFTFFYNLISIHSFFPLSAYQIPIYVQPPRSLNEVGDVLLVWAQYLIGRELFHDILTGTNAKAGVEVYTPQFFAGQLGFDQSWPIPYCYSKNFQERFHTITKVEAHAIDARNASLMFGFSLVPFNPTTVSHPFFEQFWPFVKCRLFTTNVNFAFYLLEGSGSSKTSISSTLTAIPAVPISIKHPAPSSSHSKSSLIRTRRSVAASVQTSSPPAQTGATRGVSSRKRPTLDSSARPDDKSDDDEDVPPLTRRKRSSTSPLEDSASPIPSIPPPSGPSNEAILLEEEDEGLRTSIAENVEPIGDSSSFQGVFPPSMELEEIPIDLPFVQEPPLSVPVVQEIPLLVPVVQEPPLPIRDDSQTDADAILHSIQDLFTSWEQVKADQTARSSSASRHSTASAAFSIENMNILKQAVLEYTSFMDMDIVNASATSQQAKFEHLSNQMARALELPSLRLLADLKVSLGLSIKR</sequence>
<evidence type="ECO:0000313" key="2">
    <source>
        <dbReference type="EMBL" id="KAL2540085.1"/>
    </source>
</evidence>
<reference evidence="3" key="1">
    <citation type="submission" date="2024-07" db="EMBL/GenBank/DDBJ databases">
        <title>Two chromosome-level genome assemblies of Korean endemic species Abeliophyllum distichum and Forsythia ovata (Oleaceae).</title>
        <authorList>
            <person name="Jang H."/>
        </authorList>
    </citation>
    <scope>NUCLEOTIDE SEQUENCE [LARGE SCALE GENOMIC DNA]</scope>
</reference>
<keyword evidence="3" id="KW-1185">Reference proteome</keyword>
<comment type="caution">
    <text evidence="2">The sequence shown here is derived from an EMBL/GenBank/DDBJ whole genome shotgun (WGS) entry which is preliminary data.</text>
</comment>
<accession>A0ABD1VRX2</accession>